<sequence length="215" mass="22542">MTRIGSQGAMEAWVHTEVWRRLRFGVSQMLDRPERTSAGVGTPAARCRPRGFRAALRWQIIALVGFAICFCALAVEWSITDPSNLLPPASETGPDPFTGSTSNGAEPGPGGGAEPTDGGPQPADGGLQQHEAGDQPNSDGGTSGDGDPTSTNLVSVLTLVVAGVSGTGGFLSGVAALITVWQGARRGQRRQGGHCTHAWHVPGRHRLGRPRKHQR</sequence>
<keyword evidence="2" id="KW-0812">Transmembrane</keyword>
<feature type="region of interest" description="Disordered" evidence="1">
    <location>
        <begin position="86"/>
        <end position="149"/>
    </location>
</feature>
<accession>A0A4Y3VJ38</accession>
<organism evidence="3 4">
    <name type="scientific">Streptomyces spinoverrucosus</name>
    <dbReference type="NCBI Taxonomy" id="284043"/>
    <lineage>
        <taxon>Bacteria</taxon>
        <taxon>Bacillati</taxon>
        <taxon>Actinomycetota</taxon>
        <taxon>Actinomycetes</taxon>
        <taxon>Kitasatosporales</taxon>
        <taxon>Streptomycetaceae</taxon>
        <taxon>Streptomyces</taxon>
    </lineage>
</organism>
<feature type="transmembrane region" description="Helical" evidence="2">
    <location>
        <begin position="153"/>
        <end position="181"/>
    </location>
</feature>
<reference evidence="3 4" key="1">
    <citation type="submission" date="2019-06" db="EMBL/GenBank/DDBJ databases">
        <title>Whole genome shotgun sequence of Streptomyces spinoverrucosus NBRC 14228.</title>
        <authorList>
            <person name="Hosoyama A."/>
            <person name="Uohara A."/>
            <person name="Ohji S."/>
            <person name="Ichikawa N."/>
        </authorList>
    </citation>
    <scope>NUCLEOTIDE SEQUENCE [LARGE SCALE GENOMIC DNA]</scope>
    <source>
        <strain evidence="3 4">NBRC 14228</strain>
    </source>
</reference>
<gene>
    <name evidence="3" type="ORF">SSP24_47170</name>
</gene>
<proteinExistence type="predicted"/>
<feature type="compositionally biased region" description="Low complexity" evidence="1">
    <location>
        <begin position="136"/>
        <end position="149"/>
    </location>
</feature>
<name>A0A4Y3VJ38_9ACTN</name>
<dbReference type="EMBL" id="BJND01000035">
    <property type="protein sequence ID" value="GEC07062.1"/>
    <property type="molecule type" value="Genomic_DNA"/>
</dbReference>
<evidence type="ECO:0000256" key="1">
    <source>
        <dbReference type="SAM" id="MobiDB-lite"/>
    </source>
</evidence>
<keyword evidence="2" id="KW-0472">Membrane</keyword>
<dbReference type="Proteomes" id="UP000317881">
    <property type="component" value="Unassembled WGS sequence"/>
</dbReference>
<keyword evidence="4" id="KW-1185">Reference proteome</keyword>
<evidence type="ECO:0000313" key="3">
    <source>
        <dbReference type="EMBL" id="GEC07062.1"/>
    </source>
</evidence>
<protein>
    <submittedName>
        <fullName evidence="3">Uncharacterized protein</fullName>
    </submittedName>
</protein>
<evidence type="ECO:0000313" key="4">
    <source>
        <dbReference type="Proteomes" id="UP000317881"/>
    </source>
</evidence>
<feature type="transmembrane region" description="Helical" evidence="2">
    <location>
        <begin position="58"/>
        <end position="79"/>
    </location>
</feature>
<keyword evidence="2" id="KW-1133">Transmembrane helix</keyword>
<evidence type="ECO:0000256" key="2">
    <source>
        <dbReference type="SAM" id="Phobius"/>
    </source>
</evidence>
<dbReference type="AlphaFoldDB" id="A0A4Y3VJ38"/>
<comment type="caution">
    <text evidence="3">The sequence shown here is derived from an EMBL/GenBank/DDBJ whole genome shotgun (WGS) entry which is preliminary data.</text>
</comment>